<sequence>MSFLVLASSPTSYADEVDKVMDIEEGFQNRRSRVKPQVAQGNLPNVPGVQPSQMSQSYQPPQQAVQQSGHHRFRPRGLQFKKKSGSSSSGSGSSSSSPSAEFYGLCGGKHSSTQCVGV</sequence>
<evidence type="ECO:0000313" key="3">
    <source>
        <dbReference type="Proteomes" id="UP000250235"/>
    </source>
</evidence>
<feature type="region of interest" description="Disordered" evidence="1">
    <location>
        <begin position="28"/>
        <end position="118"/>
    </location>
</feature>
<dbReference type="EMBL" id="KQ992997">
    <property type="protein sequence ID" value="KZV49659.1"/>
    <property type="molecule type" value="Genomic_DNA"/>
</dbReference>
<protein>
    <submittedName>
        <fullName evidence="2">Uncharacterized protein</fullName>
    </submittedName>
</protein>
<evidence type="ECO:0000313" key="2">
    <source>
        <dbReference type="EMBL" id="KZV49659.1"/>
    </source>
</evidence>
<feature type="compositionally biased region" description="Low complexity" evidence="1">
    <location>
        <begin position="85"/>
        <end position="97"/>
    </location>
</feature>
<feature type="compositionally biased region" description="Low complexity" evidence="1">
    <location>
        <begin position="50"/>
        <end position="68"/>
    </location>
</feature>
<gene>
    <name evidence="2" type="ORF">F511_26037</name>
</gene>
<proteinExistence type="predicted"/>
<feature type="compositionally biased region" description="Basic residues" evidence="1">
    <location>
        <begin position="69"/>
        <end position="84"/>
    </location>
</feature>
<accession>A0A2Z7CYB9</accession>
<dbReference type="AlphaFoldDB" id="A0A2Z7CYB9"/>
<name>A0A2Z7CYB9_9LAMI</name>
<evidence type="ECO:0000256" key="1">
    <source>
        <dbReference type="SAM" id="MobiDB-lite"/>
    </source>
</evidence>
<dbReference type="Proteomes" id="UP000250235">
    <property type="component" value="Unassembled WGS sequence"/>
</dbReference>
<organism evidence="2 3">
    <name type="scientific">Dorcoceras hygrometricum</name>
    <dbReference type="NCBI Taxonomy" id="472368"/>
    <lineage>
        <taxon>Eukaryota</taxon>
        <taxon>Viridiplantae</taxon>
        <taxon>Streptophyta</taxon>
        <taxon>Embryophyta</taxon>
        <taxon>Tracheophyta</taxon>
        <taxon>Spermatophyta</taxon>
        <taxon>Magnoliopsida</taxon>
        <taxon>eudicotyledons</taxon>
        <taxon>Gunneridae</taxon>
        <taxon>Pentapetalae</taxon>
        <taxon>asterids</taxon>
        <taxon>lamiids</taxon>
        <taxon>Lamiales</taxon>
        <taxon>Gesneriaceae</taxon>
        <taxon>Didymocarpoideae</taxon>
        <taxon>Trichosporeae</taxon>
        <taxon>Loxocarpinae</taxon>
        <taxon>Dorcoceras</taxon>
    </lineage>
</organism>
<reference evidence="2 3" key="1">
    <citation type="journal article" date="2015" name="Proc. Natl. Acad. Sci. U.S.A.">
        <title>The resurrection genome of Boea hygrometrica: A blueprint for survival of dehydration.</title>
        <authorList>
            <person name="Xiao L."/>
            <person name="Yang G."/>
            <person name="Zhang L."/>
            <person name="Yang X."/>
            <person name="Zhao S."/>
            <person name="Ji Z."/>
            <person name="Zhou Q."/>
            <person name="Hu M."/>
            <person name="Wang Y."/>
            <person name="Chen M."/>
            <person name="Xu Y."/>
            <person name="Jin H."/>
            <person name="Xiao X."/>
            <person name="Hu G."/>
            <person name="Bao F."/>
            <person name="Hu Y."/>
            <person name="Wan P."/>
            <person name="Li L."/>
            <person name="Deng X."/>
            <person name="Kuang T."/>
            <person name="Xiang C."/>
            <person name="Zhu J.K."/>
            <person name="Oliver M.J."/>
            <person name="He Y."/>
        </authorList>
    </citation>
    <scope>NUCLEOTIDE SEQUENCE [LARGE SCALE GENOMIC DNA]</scope>
    <source>
        <strain evidence="3">cv. XS01</strain>
    </source>
</reference>
<keyword evidence="3" id="KW-1185">Reference proteome</keyword>